<reference evidence="7 8" key="1">
    <citation type="submission" date="2018-09" db="EMBL/GenBank/DDBJ databases">
        <title>YIM 75507 draft genome.</title>
        <authorList>
            <person name="Tang S."/>
            <person name="Feng Y."/>
        </authorList>
    </citation>
    <scope>NUCLEOTIDE SEQUENCE [LARGE SCALE GENOMIC DNA]</scope>
    <source>
        <strain evidence="7 8">YIM 75507</strain>
    </source>
</reference>
<feature type="transmembrane region" description="Helical" evidence="5">
    <location>
        <begin position="51"/>
        <end position="71"/>
    </location>
</feature>
<dbReference type="Proteomes" id="UP000265768">
    <property type="component" value="Unassembled WGS sequence"/>
</dbReference>
<dbReference type="AlphaFoldDB" id="A0A3A4AV62"/>
<name>A0A3A4AV62_9ACTN</name>
<feature type="domain" description="ABC-2 type transporter transmembrane" evidence="6">
    <location>
        <begin position="14"/>
        <end position="208"/>
    </location>
</feature>
<protein>
    <submittedName>
        <fullName evidence="7">ABC transporter permease</fullName>
    </submittedName>
</protein>
<dbReference type="GO" id="GO:0140359">
    <property type="term" value="F:ABC-type transporter activity"/>
    <property type="evidence" value="ECO:0007669"/>
    <property type="project" value="InterPro"/>
</dbReference>
<keyword evidence="3 5" id="KW-1133">Transmembrane helix</keyword>
<comment type="caution">
    <text evidence="7">The sequence shown here is derived from an EMBL/GenBank/DDBJ whole genome shotgun (WGS) entry which is preliminary data.</text>
</comment>
<dbReference type="RefSeq" id="WP_119927899.1">
    <property type="nucleotide sequence ID" value="NZ_QZEY01000007.1"/>
</dbReference>
<keyword evidence="4 5" id="KW-0472">Membrane</keyword>
<organism evidence="7 8">
    <name type="scientific">Bailinhaonella thermotolerans</name>
    <dbReference type="NCBI Taxonomy" id="1070861"/>
    <lineage>
        <taxon>Bacteria</taxon>
        <taxon>Bacillati</taxon>
        <taxon>Actinomycetota</taxon>
        <taxon>Actinomycetes</taxon>
        <taxon>Streptosporangiales</taxon>
        <taxon>Streptosporangiaceae</taxon>
        <taxon>Bailinhaonella</taxon>
    </lineage>
</organism>
<evidence type="ECO:0000259" key="6">
    <source>
        <dbReference type="Pfam" id="PF01061"/>
    </source>
</evidence>
<evidence type="ECO:0000256" key="4">
    <source>
        <dbReference type="ARBA" id="ARBA00023136"/>
    </source>
</evidence>
<dbReference type="GO" id="GO:0016020">
    <property type="term" value="C:membrane"/>
    <property type="evidence" value="ECO:0007669"/>
    <property type="project" value="UniProtKB-SubCell"/>
</dbReference>
<dbReference type="InterPro" id="IPR013525">
    <property type="entry name" value="ABC2_TM"/>
</dbReference>
<proteinExistence type="predicted"/>
<keyword evidence="8" id="KW-1185">Reference proteome</keyword>
<dbReference type="OrthoDB" id="3745966at2"/>
<feature type="transmembrane region" description="Helical" evidence="5">
    <location>
        <begin position="216"/>
        <end position="237"/>
    </location>
</feature>
<dbReference type="InterPro" id="IPR051784">
    <property type="entry name" value="Nod_factor_ABC_transporter"/>
</dbReference>
<evidence type="ECO:0000256" key="2">
    <source>
        <dbReference type="ARBA" id="ARBA00022692"/>
    </source>
</evidence>
<evidence type="ECO:0000313" key="7">
    <source>
        <dbReference type="EMBL" id="RJL31214.1"/>
    </source>
</evidence>
<dbReference type="PANTHER" id="PTHR43229:SF3">
    <property type="entry name" value="ABC-TYPE MULTIDRUG TRANSPORT SYSTEM, PERMEASE COMPONENT"/>
    <property type="match status" value="1"/>
</dbReference>
<keyword evidence="2 5" id="KW-0812">Transmembrane</keyword>
<accession>A0A3A4AV62</accession>
<feature type="transmembrane region" description="Helical" evidence="5">
    <location>
        <begin position="132"/>
        <end position="154"/>
    </location>
</feature>
<feature type="transmembrane region" description="Helical" evidence="5">
    <location>
        <begin position="161"/>
        <end position="180"/>
    </location>
</feature>
<feature type="transmembrane region" description="Helical" evidence="5">
    <location>
        <begin position="92"/>
        <end position="120"/>
    </location>
</feature>
<feature type="transmembrane region" description="Helical" evidence="5">
    <location>
        <begin position="21"/>
        <end position="39"/>
    </location>
</feature>
<comment type="subcellular location">
    <subcellularLocation>
        <location evidence="1">Membrane</location>
        <topology evidence="1">Multi-pass membrane protein</topology>
    </subcellularLocation>
</comment>
<dbReference type="Pfam" id="PF01061">
    <property type="entry name" value="ABC2_membrane"/>
    <property type="match status" value="1"/>
</dbReference>
<evidence type="ECO:0000256" key="5">
    <source>
        <dbReference type="SAM" id="Phobius"/>
    </source>
</evidence>
<dbReference type="EMBL" id="QZEY01000007">
    <property type="protein sequence ID" value="RJL31214.1"/>
    <property type="molecule type" value="Genomic_DNA"/>
</dbReference>
<dbReference type="PANTHER" id="PTHR43229">
    <property type="entry name" value="NODULATION PROTEIN J"/>
    <property type="match status" value="1"/>
</dbReference>
<evidence type="ECO:0000313" key="8">
    <source>
        <dbReference type="Proteomes" id="UP000265768"/>
    </source>
</evidence>
<gene>
    <name evidence="7" type="ORF">D5H75_19295</name>
</gene>
<evidence type="ECO:0000256" key="1">
    <source>
        <dbReference type="ARBA" id="ARBA00004141"/>
    </source>
</evidence>
<sequence>MTSLALAHAKYGLLEVLRTPALLAVIPAGPAAGMFFFVVPNVGGDPAAATAISGSMATFTALITCLVYLGIQISETRNGPWYPYLRTLPAGPAPGFAGLAAVSLVLVVLLAAIPVGLIAALFTPATASPARLLLALGALTLGTVPFALLSLAIAHALPPKAATAVANVVMIPLAFGGGLFHDPRHLPEFIETISPYLPTRSAAELVWSALLGTRPAAVPLISLAAWTLALAAAALWAHRRDETRRFR</sequence>
<evidence type="ECO:0000256" key="3">
    <source>
        <dbReference type="ARBA" id="ARBA00022989"/>
    </source>
</evidence>